<evidence type="ECO:0000313" key="3">
    <source>
        <dbReference type="Ensembl" id="ENSCAFP00845041957.1"/>
    </source>
</evidence>
<reference evidence="3" key="2">
    <citation type="submission" date="2025-08" db="UniProtKB">
        <authorList>
            <consortium name="Ensembl"/>
        </authorList>
    </citation>
    <scope>IDENTIFICATION</scope>
    <source>
        <strain evidence="3">Boxer</strain>
    </source>
</reference>
<evidence type="ECO:0000313" key="4">
    <source>
        <dbReference type="Proteomes" id="UP000805418"/>
    </source>
</evidence>
<sequence length="119" mass="14254">MEAGAAAEDGRDGPRERLRLGEAGRQPQNHEVRPQSAADRFPKHSYWLDLWLFILLDVVLFVFVMVCLMSRLRSWFLEWILRMTTNLLNKEDRIVQQNLKLRDFSFISFYSYYSFWGLY</sequence>
<dbReference type="PANTHER" id="PTHR37367:SF1">
    <property type="entry name" value="CHROMOSOME 4 OPEN READING FRAME 3"/>
    <property type="match status" value="1"/>
</dbReference>
<keyword evidence="2" id="KW-0472">Membrane</keyword>
<keyword evidence="2" id="KW-1133">Transmembrane helix</keyword>
<dbReference type="GeneTree" id="ENSGT00530000064570"/>
<keyword evidence="2" id="KW-0812">Transmembrane</keyword>
<evidence type="ECO:0000256" key="2">
    <source>
        <dbReference type="SAM" id="Phobius"/>
    </source>
</evidence>
<evidence type="ECO:0000256" key="1">
    <source>
        <dbReference type="SAM" id="MobiDB-lite"/>
    </source>
</evidence>
<keyword evidence="4" id="KW-1185">Reference proteome</keyword>
<name>A0A8I3SCK2_CANLF</name>
<dbReference type="Pfam" id="PF17696">
    <property type="entry name" value="ALN"/>
    <property type="match status" value="1"/>
</dbReference>
<protein>
    <submittedName>
        <fullName evidence="3">Uncharacterized protein</fullName>
    </submittedName>
</protein>
<gene>
    <name evidence="3" type="primary">C32H4orf3</name>
</gene>
<accession>A0A8I3SCK2</accession>
<proteinExistence type="predicted"/>
<dbReference type="AlphaFoldDB" id="A0A8I3SCK2"/>
<reference evidence="3" key="1">
    <citation type="submission" date="2020-03" db="EMBL/GenBank/DDBJ databases">
        <title>Long-read based genome assembly of a Labrador retriever dog.</title>
        <authorList>
            <person name="Eory L."/>
            <person name="Zhang W."/>
            <person name="Schoenebeck J."/>
        </authorList>
    </citation>
    <scope>NUCLEOTIDE SEQUENCE [LARGE SCALE GENOMIC DNA]</scope>
    <source>
        <strain evidence="3">Labrador retriever</strain>
    </source>
</reference>
<reference evidence="3" key="3">
    <citation type="submission" date="2025-09" db="UniProtKB">
        <authorList>
            <consortium name="Ensembl"/>
        </authorList>
    </citation>
    <scope>IDENTIFICATION</scope>
    <source>
        <strain evidence="3">Boxer</strain>
    </source>
</reference>
<organism evidence="3 4">
    <name type="scientific">Canis lupus familiaris</name>
    <name type="common">Dog</name>
    <name type="synonym">Canis familiaris</name>
    <dbReference type="NCBI Taxonomy" id="9615"/>
    <lineage>
        <taxon>Eukaryota</taxon>
        <taxon>Metazoa</taxon>
        <taxon>Chordata</taxon>
        <taxon>Craniata</taxon>
        <taxon>Vertebrata</taxon>
        <taxon>Euteleostomi</taxon>
        <taxon>Mammalia</taxon>
        <taxon>Eutheria</taxon>
        <taxon>Laurasiatheria</taxon>
        <taxon>Carnivora</taxon>
        <taxon>Caniformia</taxon>
        <taxon>Canidae</taxon>
        <taxon>Canis</taxon>
    </lineage>
</organism>
<dbReference type="Proteomes" id="UP000805418">
    <property type="component" value="Chromosome 32"/>
</dbReference>
<feature type="compositionally biased region" description="Basic and acidic residues" evidence="1">
    <location>
        <begin position="8"/>
        <end position="33"/>
    </location>
</feature>
<dbReference type="InterPro" id="IPR038780">
    <property type="entry name" value="ALN"/>
</dbReference>
<dbReference type="Ensembl" id="ENSCAFT00845053408.1">
    <property type="protein sequence ID" value="ENSCAFP00845041957.1"/>
    <property type="gene ID" value="ENSCAFG00845030125.1"/>
</dbReference>
<feature type="transmembrane region" description="Helical" evidence="2">
    <location>
        <begin position="50"/>
        <end position="72"/>
    </location>
</feature>
<dbReference type="PANTHER" id="PTHR37367">
    <property type="entry name" value="CHROMOSOME 4 OPEN READING FRAME 3"/>
    <property type="match status" value="1"/>
</dbReference>
<dbReference type="OrthoDB" id="9716507at2759"/>
<feature type="region of interest" description="Disordered" evidence="1">
    <location>
        <begin position="1"/>
        <end position="38"/>
    </location>
</feature>